<dbReference type="NCBIfam" id="TIGR00254">
    <property type="entry name" value="GGDEF"/>
    <property type="match status" value="1"/>
</dbReference>
<accession>A0ABS8BNL7</accession>
<feature type="transmembrane region" description="Helical" evidence="3">
    <location>
        <begin position="32"/>
        <end position="50"/>
    </location>
</feature>
<comment type="caution">
    <text evidence="5">The sequence shown here is derived from an EMBL/GenBank/DDBJ whole genome shotgun (WGS) entry which is preliminary data.</text>
</comment>
<name>A0ABS8BNL7_9NEIS</name>
<dbReference type="GO" id="GO:0052621">
    <property type="term" value="F:diguanylate cyclase activity"/>
    <property type="evidence" value="ECO:0007669"/>
    <property type="project" value="UniProtKB-EC"/>
</dbReference>
<organism evidence="5 6">
    <name type="scientific">Deefgea salmonis</name>
    <dbReference type="NCBI Taxonomy" id="2875502"/>
    <lineage>
        <taxon>Bacteria</taxon>
        <taxon>Pseudomonadati</taxon>
        <taxon>Pseudomonadota</taxon>
        <taxon>Betaproteobacteria</taxon>
        <taxon>Neisseriales</taxon>
        <taxon>Chitinibacteraceae</taxon>
        <taxon>Deefgea</taxon>
    </lineage>
</organism>
<dbReference type="InterPro" id="IPR050469">
    <property type="entry name" value="Diguanylate_Cyclase"/>
</dbReference>
<comment type="catalytic activity">
    <reaction evidence="2">
        <text>2 GTP = 3',3'-c-di-GMP + 2 diphosphate</text>
        <dbReference type="Rhea" id="RHEA:24898"/>
        <dbReference type="ChEBI" id="CHEBI:33019"/>
        <dbReference type="ChEBI" id="CHEBI:37565"/>
        <dbReference type="ChEBI" id="CHEBI:58805"/>
        <dbReference type="EC" id="2.7.7.65"/>
    </reaction>
</comment>
<dbReference type="InterPro" id="IPR029787">
    <property type="entry name" value="Nucleotide_cyclase"/>
</dbReference>
<feature type="transmembrane region" description="Helical" evidence="3">
    <location>
        <begin position="95"/>
        <end position="113"/>
    </location>
</feature>
<feature type="domain" description="GGDEF" evidence="4">
    <location>
        <begin position="396"/>
        <end position="529"/>
    </location>
</feature>
<dbReference type="PANTHER" id="PTHR45138">
    <property type="entry name" value="REGULATORY COMPONENTS OF SENSORY TRANSDUCTION SYSTEM"/>
    <property type="match status" value="1"/>
</dbReference>
<keyword evidence="3" id="KW-1133">Transmembrane helix</keyword>
<reference evidence="5 6" key="1">
    <citation type="submission" date="2021-10" db="EMBL/GenBank/DDBJ databases">
        <authorList>
            <person name="Chen M."/>
        </authorList>
    </citation>
    <scope>NUCLEOTIDE SEQUENCE [LARGE SCALE GENOMIC DNA]</scope>
    <source>
        <strain evidence="5 6">H3-26</strain>
    </source>
</reference>
<dbReference type="Proteomes" id="UP001198034">
    <property type="component" value="Unassembled WGS sequence"/>
</dbReference>
<dbReference type="InterPro" id="IPR000160">
    <property type="entry name" value="GGDEF_dom"/>
</dbReference>
<dbReference type="InterPro" id="IPR043128">
    <property type="entry name" value="Rev_trsase/Diguanyl_cyclase"/>
</dbReference>
<keyword evidence="5" id="KW-0808">Transferase</keyword>
<keyword evidence="6" id="KW-1185">Reference proteome</keyword>
<evidence type="ECO:0000256" key="1">
    <source>
        <dbReference type="ARBA" id="ARBA00012528"/>
    </source>
</evidence>
<feature type="transmembrane region" description="Helical" evidence="3">
    <location>
        <begin position="143"/>
        <end position="166"/>
    </location>
</feature>
<dbReference type="Pfam" id="PF00990">
    <property type="entry name" value="GGDEF"/>
    <property type="match status" value="1"/>
</dbReference>
<dbReference type="Pfam" id="PF16927">
    <property type="entry name" value="HisKA_7TM"/>
    <property type="match status" value="1"/>
</dbReference>
<evidence type="ECO:0000259" key="4">
    <source>
        <dbReference type="PROSITE" id="PS50887"/>
    </source>
</evidence>
<gene>
    <name evidence="5" type="ORF">LG219_13645</name>
</gene>
<dbReference type="PANTHER" id="PTHR45138:SF9">
    <property type="entry name" value="DIGUANYLATE CYCLASE DGCM-RELATED"/>
    <property type="match status" value="1"/>
</dbReference>
<keyword evidence="5" id="KW-0548">Nucleotidyltransferase</keyword>
<dbReference type="EMBL" id="JAJAWG010000012">
    <property type="protein sequence ID" value="MCB5197306.1"/>
    <property type="molecule type" value="Genomic_DNA"/>
</dbReference>
<evidence type="ECO:0000256" key="3">
    <source>
        <dbReference type="SAM" id="Phobius"/>
    </source>
</evidence>
<keyword evidence="3" id="KW-0812">Transmembrane</keyword>
<evidence type="ECO:0000313" key="6">
    <source>
        <dbReference type="Proteomes" id="UP001198034"/>
    </source>
</evidence>
<evidence type="ECO:0000313" key="5">
    <source>
        <dbReference type="EMBL" id="MCB5197306.1"/>
    </source>
</evidence>
<sequence length="546" mass="61757">MNWPALLLFSCALFTLVLALYTARRQAFPAKFYYVCMLLASAWWSGAAGMENWQSAAVDKILWAKLAWLGIVTVPCYWTLFVWAYVKGDDRRPTWLGQLALWLMPLLTCLIAFTNDQHHWLYVSTIPVSDALGAAIRYQHGPWFYLCALYLYGYMTLSMLVIINALARANALYRQHYLGLAVAMAIPWLANAAHLTGLVTLFDFDPTPFSFLIMGGIFYWLITHRQWFDLLPIAHDALFDAIPDAVLVVDDQQQIARLNHAAQALPNMPANAIGLPLKLLPYFDNLLPTLWDRLLPVEFELQLGDAYYDLRSVTIYYLQQPIGLLLVLRNITHHKHGQIALQQALLSLEAQLESNAQLQQQLHQAAILDPLTHLHNRRFLDEITPSLLSTNTRKQQALSLVMMDLDFFKTINDHYGHAAGDEVLRHMAQLLRRYTLQSDVLFRLGGEEFLAILPDTTAMQALRHTEVWREQLLAQPALVNGTPMPVTFSAGIVEVAYASNTFDTAIAYADMALYRAKDAGRNRSELASPTSKLLIQSVRDTSAIID</sequence>
<dbReference type="Gene3D" id="3.30.70.270">
    <property type="match status" value="1"/>
</dbReference>
<feature type="transmembrane region" description="Helical" evidence="3">
    <location>
        <begin position="62"/>
        <end position="83"/>
    </location>
</feature>
<dbReference type="InterPro" id="IPR031621">
    <property type="entry name" value="HisKA_7TM"/>
</dbReference>
<dbReference type="SMART" id="SM00267">
    <property type="entry name" value="GGDEF"/>
    <property type="match status" value="1"/>
</dbReference>
<proteinExistence type="predicted"/>
<evidence type="ECO:0000256" key="2">
    <source>
        <dbReference type="ARBA" id="ARBA00034247"/>
    </source>
</evidence>
<dbReference type="EC" id="2.7.7.65" evidence="1"/>
<dbReference type="CDD" id="cd01949">
    <property type="entry name" value="GGDEF"/>
    <property type="match status" value="1"/>
</dbReference>
<dbReference type="RefSeq" id="WP_226765007.1">
    <property type="nucleotide sequence ID" value="NZ_JAJAWG010000012.1"/>
</dbReference>
<dbReference type="PROSITE" id="PS50887">
    <property type="entry name" value="GGDEF"/>
    <property type="match status" value="1"/>
</dbReference>
<dbReference type="Gene3D" id="3.30.450.20">
    <property type="entry name" value="PAS domain"/>
    <property type="match status" value="1"/>
</dbReference>
<dbReference type="SUPFAM" id="SSF55073">
    <property type="entry name" value="Nucleotide cyclase"/>
    <property type="match status" value="1"/>
</dbReference>
<keyword evidence="3" id="KW-0472">Membrane</keyword>
<protein>
    <recommendedName>
        <fullName evidence="1">diguanylate cyclase</fullName>
        <ecNumber evidence="1">2.7.7.65</ecNumber>
    </recommendedName>
</protein>
<feature type="transmembrane region" description="Helical" evidence="3">
    <location>
        <begin position="178"/>
        <end position="200"/>
    </location>
</feature>